<protein>
    <submittedName>
        <fullName evidence="3">Class I SAM-dependent methyltransferase</fullName>
    </submittedName>
</protein>
<evidence type="ECO:0000256" key="1">
    <source>
        <dbReference type="ARBA" id="ARBA00022679"/>
    </source>
</evidence>
<reference evidence="3 4" key="1">
    <citation type="journal article" date="2020" name="Microb. Ecol.">
        <title>Ecogenomics of the Marine Benthic Filamentous Cyanobacterium Adonisia.</title>
        <authorList>
            <person name="Walter J.M."/>
            <person name="Coutinho F.H."/>
            <person name="Leomil L."/>
            <person name="Hargreaves P.I."/>
            <person name="Campeao M.E."/>
            <person name="Vieira V.V."/>
            <person name="Silva B.S."/>
            <person name="Fistarol G.O."/>
            <person name="Salomon P.S."/>
            <person name="Sawabe T."/>
            <person name="Mino S."/>
            <person name="Hosokawa M."/>
            <person name="Miyashita H."/>
            <person name="Maruyama F."/>
            <person name="van Verk M.C."/>
            <person name="Dutilh B.E."/>
            <person name="Thompson C.C."/>
            <person name="Thompson F.L."/>
        </authorList>
    </citation>
    <scope>NUCLEOTIDE SEQUENCE [LARGE SCALE GENOMIC DNA]</scope>
    <source>
        <strain evidence="3 4">CCMR0081</strain>
    </source>
</reference>
<name>A0A6M0RFV2_9CYAN</name>
<dbReference type="GO" id="GO:0032259">
    <property type="term" value="P:methylation"/>
    <property type="evidence" value="ECO:0007669"/>
    <property type="project" value="UniProtKB-KW"/>
</dbReference>
<proteinExistence type="predicted"/>
<evidence type="ECO:0000259" key="2">
    <source>
        <dbReference type="Pfam" id="PF13649"/>
    </source>
</evidence>
<dbReference type="PANTHER" id="PTHR43861">
    <property type="entry name" value="TRANS-ACONITATE 2-METHYLTRANSFERASE-RELATED"/>
    <property type="match status" value="1"/>
</dbReference>
<keyword evidence="1 3" id="KW-0808">Transferase</keyword>
<dbReference type="CDD" id="cd02440">
    <property type="entry name" value="AdoMet_MTases"/>
    <property type="match status" value="1"/>
</dbReference>
<dbReference type="Gene3D" id="3.40.50.150">
    <property type="entry name" value="Vaccinia Virus protein VP39"/>
    <property type="match status" value="1"/>
</dbReference>
<dbReference type="Proteomes" id="UP000481033">
    <property type="component" value="Unassembled WGS sequence"/>
</dbReference>
<sequence>MADFYKEDLSYIHDAGYSDYALNASTGILTTLSQNNIQNGLIVDLGCGSGISTLEFIKARYQVLGVDISEAMIASARTRVPSADFRVASLFQIEIPTCKVVTAIGECLNYLFDPDNNEQLLVQLFKRIYQALEPGGVFIFDIAEPGQIDKNDEQHFTEGNNWLVLVEKEENAEKSILTRRIITLRKVDEHYRRDDEVHRLQLYRSTDIAHKLRRIGFKVQTMRSYGRYQLPKAHAAFIAFKPSASD</sequence>
<evidence type="ECO:0000313" key="3">
    <source>
        <dbReference type="EMBL" id="NEZ55098.1"/>
    </source>
</evidence>
<dbReference type="Pfam" id="PF13649">
    <property type="entry name" value="Methyltransf_25"/>
    <property type="match status" value="1"/>
</dbReference>
<keyword evidence="4" id="KW-1185">Reference proteome</keyword>
<keyword evidence="3" id="KW-0489">Methyltransferase</keyword>
<gene>
    <name evidence="3" type="ORF">DXZ20_05275</name>
</gene>
<dbReference type="InterPro" id="IPR029063">
    <property type="entry name" value="SAM-dependent_MTases_sf"/>
</dbReference>
<dbReference type="SUPFAM" id="SSF53335">
    <property type="entry name" value="S-adenosyl-L-methionine-dependent methyltransferases"/>
    <property type="match status" value="1"/>
</dbReference>
<dbReference type="Gene3D" id="2.20.25.110">
    <property type="entry name" value="S-adenosyl-L-methionine-dependent methyltransferases"/>
    <property type="match status" value="1"/>
</dbReference>
<dbReference type="EMBL" id="QXHD01000004">
    <property type="protein sequence ID" value="NEZ55098.1"/>
    <property type="molecule type" value="Genomic_DNA"/>
</dbReference>
<comment type="caution">
    <text evidence="3">The sequence shown here is derived from an EMBL/GenBank/DDBJ whole genome shotgun (WGS) entry which is preliminary data.</text>
</comment>
<dbReference type="InterPro" id="IPR041698">
    <property type="entry name" value="Methyltransf_25"/>
</dbReference>
<dbReference type="GO" id="GO:0008168">
    <property type="term" value="F:methyltransferase activity"/>
    <property type="evidence" value="ECO:0007669"/>
    <property type="project" value="UniProtKB-KW"/>
</dbReference>
<evidence type="ECO:0000313" key="4">
    <source>
        <dbReference type="Proteomes" id="UP000481033"/>
    </source>
</evidence>
<feature type="domain" description="Methyltransferase" evidence="2">
    <location>
        <begin position="42"/>
        <end position="136"/>
    </location>
</feature>
<dbReference type="AlphaFoldDB" id="A0A6M0RFV2"/>
<accession>A0A6M0RFV2</accession>
<dbReference type="RefSeq" id="WP_163696862.1">
    <property type="nucleotide sequence ID" value="NZ_QXHD01000004.1"/>
</dbReference>
<organism evidence="3 4">
    <name type="scientific">Adonisia turfae CCMR0081</name>
    <dbReference type="NCBI Taxonomy" id="2292702"/>
    <lineage>
        <taxon>Bacteria</taxon>
        <taxon>Bacillati</taxon>
        <taxon>Cyanobacteriota</taxon>
        <taxon>Adonisia</taxon>
        <taxon>Adonisia turfae</taxon>
    </lineage>
</organism>